<dbReference type="OrthoDB" id="771136at2759"/>
<keyword evidence="3" id="KW-1133">Transmembrane helix</keyword>
<dbReference type="InterPro" id="IPR021109">
    <property type="entry name" value="Peptidase_aspartic_dom_sf"/>
</dbReference>
<feature type="region of interest" description="Disordered" evidence="2">
    <location>
        <begin position="457"/>
        <end position="479"/>
    </location>
</feature>
<name>A0A5C3KMB8_COPMA</name>
<evidence type="ECO:0000313" key="6">
    <source>
        <dbReference type="EMBL" id="TFK20993.1"/>
    </source>
</evidence>
<dbReference type="InterPro" id="IPR033121">
    <property type="entry name" value="PEPTIDASE_A1"/>
</dbReference>
<dbReference type="CDD" id="cd05471">
    <property type="entry name" value="pepsin_like"/>
    <property type="match status" value="1"/>
</dbReference>
<dbReference type="PRINTS" id="PR00792">
    <property type="entry name" value="PEPSIN"/>
</dbReference>
<feature type="domain" description="Peptidase A1" evidence="5">
    <location>
        <begin position="63"/>
        <end position="403"/>
    </location>
</feature>
<feature type="chain" id="PRO_5022882592" evidence="4">
    <location>
        <begin position="20"/>
        <end position="554"/>
    </location>
</feature>
<proteinExistence type="inferred from homology"/>
<protein>
    <submittedName>
        <fullName evidence="6">Acid protease</fullName>
    </submittedName>
</protein>
<gene>
    <name evidence="6" type="ORF">FA15DRAFT_696596</name>
</gene>
<keyword evidence="3" id="KW-0812">Transmembrane</keyword>
<accession>A0A5C3KMB8</accession>
<comment type="similarity">
    <text evidence="1">Belongs to the peptidase A1 family.</text>
</comment>
<dbReference type="EMBL" id="ML210281">
    <property type="protein sequence ID" value="TFK20993.1"/>
    <property type="molecule type" value="Genomic_DNA"/>
</dbReference>
<keyword evidence="4" id="KW-0732">Signal</keyword>
<evidence type="ECO:0000256" key="4">
    <source>
        <dbReference type="SAM" id="SignalP"/>
    </source>
</evidence>
<sequence length="554" mass="58842">MKGYSFVLSFLSLASGALALNLNAKRSAKGSSAGHRIFGSNESLAADDDDGTSAVGNVNDVRYTTNITINGVEVHVALDTGSTDLWQVNSTKLLVSPPNGVGTYNNTGVPLKLLYGDGTYGVSGSIGVAEFQFGDYRIQRQAFLNVEEISVKGLLEHGIYGLLGLSFHVASASPINSAIQSRYGADATWGHSVLQNIFDQHPTEPNFIALDLARTDDLEETDGGSFGIGEYEDEYAAIVNAPKLPQFPRGGDRWTTLLEGVSVNGDPITLQPTISGVPAGHSLALLDTGDPTAIVPVYLLDAIYSRVPGSAPYIARNNRKVWIVPCNATTSVSFRFGGQEFPIHPLDLTRVVEAIPKVHSACVSAFVGADGWGRNEYEISLGDSFLRNVYSLYDFGDPQAGGTIGEPYMQLLSQIEPEKAAAQVGVVRSKTMKAYSPEADPLALVKLLEETDAKAAGAAGTKSGTATGSPQAGIGGPSSPSSLDALGPAILALLAVNTVVGIILVTFAVLHWLRRGRAPTVARSQPSQSWQGRYMQLDSRDQDRKYHHNQGFGS</sequence>
<feature type="transmembrane region" description="Helical" evidence="3">
    <location>
        <begin position="489"/>
        <end position="513"/>
    </location>
</feature>
<evidence type="ECO:0000259" key="5">
    <source>
        <dbReference type="PROSITE" id="PS51767"/>
    </source>
</evidence>
<dbReference type="AlphaFoldDB" id="A0A5C3KMB8"/>
<evidence type="ECO:0000313" key="7">
    <source>
        <dbReference type="Proteomes" id="UP000307440"/>
    </source>
</evidence>
<dbReference type="PANTHER" id="PTHR47966:SF51">
    <property type="entry name" value="BETA-SITE APP-CLEAVING ENZYME, ISOFORM A-RELATED"/>
    <property type="match status" value="1"/>
</dbReference>
<dbReference type="PROSITE" id="PS51767">
    <property type="entry name" value="PEPTIDASE_A1"/>
    <property type="match status" value="1"/>
</dbReference>
<dbReference type="PANTHER" id="PTHR47966">
    <property type="entry name" value="BETA-SITE APP-CLEAVING ENZYME, ISOFORM A-RELATED"/>
    <property type="match status" value="1"/>
</dbReference>
<reference evidence="6 7" key="1">
    <citation type="journal article" date="2019" name="Nat. Ecol. Evol.">
        <title>Megaphylogeny resolves global patterns of mushroom evolution.</title>
        <authorList>
            <person name="Varga T."/>
            <person name="Krizsan K."/>
            <person name="Foldi C."/>
            <person name="Dima B."/>
            <person name="Sanchez-Garcia M."/>
            <person name="Sanchez-Ramirez S."/>
            <person name="Szollosi G.J."/>
            <person name="Szarkandi J.G."/>
            <person name="Papp V."/>
            <person name="Albert L."/>
            <person name="Andreopoulos W."/>
            <person name="Angelini C."/>
            <person name="Antonin V."/>
            <person name="Barry K.W."/>
            <person name="Bougher N.L."/>
            <person name="Buchanan P."/>
            <person name="Buyck B."/>
            <person name="Bense V."/>
            <person name="Catcheside P."/>
            <person name="Chovatia M."/>
            <person name="Cooper J."/>
            <person name="Damon W."/>
            <person name="Desjardin D."/>
            <person name="Finy P."/>
            <person name="Geml J."/>
            <person name="Haridas S."/>
            <person name="Hughes K."/>
            <person name="Justo A."/>
            <person name="Karasinski D."/>
            <person name="Kautmanova I."/>
            <person name="Kiss B."/>
            <person name="Kocsube S."/>
            <person name="Kotiranta H."/>
            <person name="LaButti K.M."/>
            <person name="Lechner B.E."/>
            <person name="Liimatainen K."/>
            <person name="Lipzen A."/>
            <person name="Lukacs Z."/>
            <person name="Mihaltcheva S."/>
            <person name="Morgado L.N."/>
            <person name="Niskanen T."/>
            <person name="Noordeloos M.E."/>
            <person name="Ohm R.A."/>
            <person name="Ortiz-Santana B."/>
            <person name="Ovrebo C."/>
            <person name="Racz N."/>
            <person name="Riley R."/>
            <person name="Savchenko A."/>
            <person name="Shiryaev A."/>
            <person name="Soop K."/>
            <person name="Spirin V."/>
            <person name="Szebenyi C."/>
            <person name="Tomsovsky M."/>
            <person name="Tulloss R.E."/>
            <person name="Uehling J."/>
            <person name="Grigoriev I.V."/>
            <person name="Vagvolgyi C."/>
            <person name="Papp T."/>
            <person name="Martin F.M."/>
            <person name="Miettinen O."/>
            <person name="Hibbett D.S."/>
            <person name="Nagy L.G."/>
        </authorList>
    </citation>
    <scope>NUCLEOTIDE SEQUENCE [LARGE SCALE GENOMIC DNA]</scope>
    <source>
        <strain evidence="6 7">CBS 121175</strain>
    </source>
</reference>
<dbReference type="Proteomes" id="UP000307440">
    <property type="component" value="Unassembled WGS sequence"/>
</dbReference>
<dbReference type="InterPro" id="IPR001461">
    <property type="entry name" value="Aspartic_peptidase_A1"/>
</dbReference>
<dbReference type="GO" id="GO:0006508">
    <property type="term" value="P:proteolysis"/>
    <property type="evidence" value="ECO:0007669"/>
    <property type="project" value="UniProtKB-KW"/>
</dbReference>
<organism evidence="6 7">
    <name type="scientific">Coprinopsis marcescibilis</name>
    <name type="common">Agaric fungus</name>
    <name type="synonym">Psathyrella marcescibilis</name>
    <dbReference type="NCBI Taxonomy" id="230819"/>
    <lineage>
        <taxon>Eukaryota</taxon>
        <taxon>Fungi</taxon>
        <taxon>Dikarya</taxon>
        <taxon>Basidiomycota</taxon>
        <taxon>Agaricomycotina</taxon>
        <taxon>Agaricomycetes</taxon>
        <taxon>Agaricomycetidae</taxon>
        <taxon>Agaricales</taxon>
        <taxon>Agaricineae</taxon>
        <taxon>Psathyrellaceae</taxon>
        <taxon>Coprinopsis</taxon>
    </lineage>
</organism>
<keyword evidence="7" id="KW-1185">Reference proteome</keyword>
<evidence type="ECO:0000256" key="2">
    <source>
        <dbReference type="SAM" id="MobiDB-lite"/>
    </source>
</evidence>
<evidence type="ECO:0000256" key="1">
    <source>
        <dbReference type="ARBA" id="ARBA00007447"/>
    </source>
</evidence>
<evidence type="ECO:0000256" key="3">
    <source>
        <dbReference type="SAM" id="Phobius"/>
    </source>
</evidence>
<feature type="compositionally biased region" description="Low complexity" evidence="2">
    <location>
        <begin position="457"/>
        <end position="469"/>
    </location>
</feature>
<dbReference type="InterPro" id="IPR034164">
    <property type="entry name" value="Pepsin-like_dom"/>
</dbReference>
<dbReference type="GO" id="GO:0004190">
    <property type="term" value="F:aspartic-type endopeptidase activity"/>
    <property type="evidence" value="ECO:0007669"/>
    <property type="project" value="InterPro"/>
</dbReference>
<keyword evidence="3" id="KW-0472">Membrane</keyword>
<dbReference type="Gene3D" id="2.40.70.10">
    <property type="entry name" value="Acid Proteases"/>
    <property type="match status" value="2"/>
</dbReference>
<dbReference type="STRING" id="230819.A0A5C3KMB8"/>
<dbReference type="SUPFAM" id="SSF50630">
    <property type="entry name" value="Acid proteases"/>
    <property type="match status" value="1"/>
</dbReference>
<keyword evidence="6" id="KW-0645">Protease</keyword>
<feature type="signal peptide" evidence="4">
    <location>
        <begin position="1"/>
        <end position="19"/>
    </location>
</feature>
<dbReference type="Pfam" id="PF00026">
    <property type="entry name" value="Asp"/>
    <property type="match status" value="1"/>
</dbReference>
<keyword evidence="6" id="KW-0378">Hydrolase</keyword>